<feature type="transmembrane region" description="Helical" evidence="9">
    <location>
        <begin position="232"/>
        <end position="255"/>
    </location>
</feature>
<keyword evidence="8 9" id="KW-0472">Membrane</keyword>
<dbReference type="PANTHER" id="PTHR23535:SF2">
    <property type="entry name" value="SUGAR EFFLUX TRANSPORTER A-RELATED"/>
    <property type="match status" value="1"/>
</dbReference>
<comment type="similarity">
    <text evidence="2">Belongs to the major facilitator superfamily. Set transporter family.</text>
</comment>
<feature type="domain" description="Major facilitator superfamily (MFS) profile" evidence="10">
    <location>
        <begin position="18"/>
        <end position="407"/>
    </location>
</feature>
<dbReference type="PANTHER" id="PTHR23535">
    <property type="entry name" value="SUGAR EFFLUX TRANSPORTER A-RELATED"/>
    <property type="match status" value="1"/>
</dbReference>
<feature type="transmembrane region" description="Helical" evidence="9">
    <location>
        <begin position="325"/>
        <end position="342"/>
    </location>
</feature>
<dbReference type="PROSITE" id="PS50850">
    <property type="entry name" value="MFS"/>
    <property type="match status" value="1"/>
</dbReference>
<evidence type="ECO:0000256" key="3">
    <source>
        <dbReference type="ARBA" id="ARBA00022448"/>
    </source>
</evidence>
<feature type="transmembrane region" description="Helical" evidence="9">
    <location>
        <begin position="379"/>
        <end position="399"/>
    </location>
</feature>
<keyword evidence="5" id="KW-0762">Sugar transport</keyword>
<evidence type="ECO:0000256" key="6">
    <source>
        <dbReference type="ARBA" id="ARBA00022692"/>
    </source>
</evidence>
<proteinExistence type="inferred from homology"/>
<evidence type="ECO:0000313" key="11">
    <source>
        <dbReference type="EMBL" id="MFC4425524.1"/>
    </source>
</evidence>
<evidence type="ECO:0000256" key="1">
    <source>
        <dbReference type="ARBA" id="ARBA00004651"/>
    </source>
</evidence>
<protein>
    <submittedName>
        <fullName evidence="11">Sugar efflux transporter</fullName>
    </submittedName>
</protein>
<feature type="transmembrane region" description="Helical" evidence="9">
    <location>
        <begin position="267"/>
        <end position="287"/>
    </location>
</feature>
<dbReference type="EMBL" id="JBHSEH010000005">
    <property type="protein sequence ID" value="MFC4425524.1"/>
    <property type="molecule type" value="Genomic_DNA"/>
</dbReference>
<keyword evidence="4" id="KW-1003">Cell membrane</keyword>
<feature type="transmembrane region" description="Helical" evidence="9">
    <location>
        <begin position="20"/>
        <end position="43"/>
    </location>
</feature>
<evidence type="ECO:0000256" key="5">
    <source>
        <dbReference type="ARBA" id="ARBA00022597"/>
    </source>
</evidence>
<feature type="transmembrane region" description="Helical" evidence="9">
    <location>
        <begin position="354"/>
        <end position="373"/>
    </location>
</feature>
<evidence type="ECO:0000256" key="2">
    <source>
        <dbReference type="ARBA" id="ARBA00006523"/>
    </source>
</evidence>
<dbReference type="Gene3D" id="1.20.1250.20">
    <property type="entry name" value="MFS general substrate transporter like domains"/>
    <property type="match status" value="1"/>
</dbReference>
<name>A0ABV8XIV7_9DEIO</name>
<evidence type="ECO:0000313" key="12">
    <source>
        <dbReference type="Proteomes" id="UP001595998"/>
    </source>
</evidence>
<accession>A0ABV8XIV7</accession>
<feature type="transmembrane region" description="Helical" evidence="9">
    <location>
        <begin position="110"/>
        <end position="134"/>
    </location>
</feature>
<evidence type="ECO:0000259" key="10">
    <source>
        <dbReference type="PROSITE" id="PS50850"/>
    </source>
</evidence>
<dbReference type="InterPro" id="IPR011701">
    <property type="entry name" value="MFS"/>
</dbReference>
<keyword evidence="3" id="KW-0813">Transport</keyword>
<organism evidence="11 12">
    <name type="scientific">Deinococcus navajonensis</name>
    <dbReference type="NCBI Taxonomy" id="309884"/>
    <lineage>
        <taxon>Bacteria</taxon>
        <taxon>Thermotogati</taxon>
        <taxon>Deinococcota</taxon>
        <taxon>Deinococci</taxon>
        <taxon>Deinococcales</taxon>
        <taxon>Deinococcaceae</taxon>
        <taxon>Deinococcus</taxon>
    </lineage>
</organism>
<dbReference type="RefSeq" id="WP_380036996.1">
    <property type="nucleotide sequence ID" value="NZ_JBHSEH010000005.1"/>
</dbReference>
<feature type="transmembrane region" description="Helical" evidence="9">
    <location>
        <begin position="155"/>
        <end position="174"/>
    </location>
</feature>
<dbReference type="InterPro" id="IPR020846">
    <property type="entry name" value="MFS_dom"/>
</dbReference>
<feature type="transmembrane region" description="Helical" evidence="9">
    <location>
        <begin position="86"/>
        <end position="104"/>
    </location>
</feature>
<dbReference type="InterPro" id="IPR036259">
    <property type="entry name" value="MFS_trans_sf"/>
</dbReference>
<evidence type="ECO:0000256" key="8">
    <source>
        <dbReference type="ARBA" id="ARBA00023136"/>
    </source>
</evidence>
<dbReference type="Pfam" id="PF07690">
    <property type="entry name" value="MFS_1"/>
    <property type="match status" value="1"/>
</dbReference>
<feature type="transmembrane region" description="Helical" evidence="9">
    <location>
        <begin position="180"/>
        <end position="199"/>
    </location>
</feature>
<reference evidence="12" key="1">
    <citation type="journal article" date="2019" name="Int. J. Syst. Evol. Microbiol.">
        <title>The Global Catalogue of Microorganisms (GCM) 10K type strain sequencing project: providing services to taxonomists for standard genome sequencing and annotation.</title>
        <authorList>
            <consortium name="The Broad Institute Genomics Platform"/>
            <consortium name="The Broad Institute Genome Sequencing Center for Infectious Disease"/>
            <person name="Wu L."/>
            <person name="Ma J."/>
        </authorList>
    </citation>
    <scope>NUCLEOTIDE SEQUENCE [LARGE SCALE GENOMIC DNA]</scope>
    <source>
        <strain evidence="12">CCUG 56029</strain>
    </source>
</reference>
<feature type="transmembrane region" description="Helical" evidence="9">
    <location>
        <begin position="299"/>
        <end position="319"/>
    </location>
</feature>
<evidence type="ECO:0000256" key="4">
    <source>
        <dbReference type="ARBA" id="ARBA00022475"/>
    </source>
</evidence>
<evidence type="ECO:0000256" key="9">
    <source>
        <dbReference type="SAM" id="Phobius"/>
    </source>
</evidence>
<dbReference type="SUPFAM" id="SSF103473">
    <property type="entry name" value="MFS general substrate transporter"/>
    <property type="match status" value="2"/>
</dbReference>
<comment type="subcellular location">
    <subcellularLocation>
        <location evidence="1">Cell membrane</location>
        <topology evidence="1">Multi-pass membrane protein</topology>
    </subcellularLocation>
</comment>
<sequence>MSAAPSSALLRQLLRLPHALGLATSAFLMGFGLSVAAPFMALFGVNEVHLTPLQLGIFLTSNAVCSVLISTRLARWSDRRPDRKPIMLLAFTSAALAYALLSVVRSFPLLLLVGGALIGTGAAAFPQLFAFARAQVLGGLPGGAPTDLPERAMTVLRSVFSLSWVVGPGLGAVLLARWGFAGMFLVTASCFALGMLPLLRMPAAAPRPAAAAEGQRHAGQPVATPTRSPVKWVALAFVLYGMSLSMGMTMFPLFITRVLGGSEGQAGFLVGLCALLEIPVMLTLAVARRLPSKATLVRAALLLFAVHFAMIYFSGGMPLLVASQALRAAVVAVMAGLGMAYFQDLMPGRFGAATTLFANTSNIGGMLAGVVSGACAQAFGYQAVYLLCAALTFGGWAVMQWMTRTGR</sequence>
<feature type="transmembrane region" description="Helical" evidence="9">
    <location>
        <begin position="55"/>
        <end position="74"/>
    </location>
</feature>
<keyword evidence="6 9" id="KW-0812">Transmembrane</keyword>
<evidence type="ECO:0000256" key="7">
    <source>
        <dbReference type="ARBA" id="ARBA00022989"/>
    </source>
</evidence>
<dbReference type="Proteomes" id="UP001595998">
    <property type="component" value="Unassembled WGS sequence"/>
</dbReference>
<dbReference type="CDD" id="cd17471">
    <property type="entry name" value="MFS_Set"/>
    <property type="match status" value="1"/>
</dbReference>
<gene>
    <name evidence="11" type="ORF">ACFOZ9_04810</name>
</gene>
<comment type="caution">
    <text evidence="11">The sequence shown here is derived from an EMBL/GenBank/DDBJ whole genome shotgun (WGS) entry which is preliminary data.</text>
</comment>
<keyword evidence="12" id="KW-1185">Reference proteome</keyword>
<keyword evidence="7 9" id="KW-1133">Transmembrane helix</keyword>